<protein>
    <recommendedName>
        <fullName evidence="2">Azaphilone pigments biosynthesis cluster protein L N-terminal domain-containing protein</fullName>
    </recommendedName>
</protein>
<keyword evidence="4" id="KW-1185">Reference proteome</keyword>
<dbReference type="AlphaFoldDB" id="A0AAE0IXN1"/>
<accession>A0AAE0IXN1</accession>
<dbReference type="Pfam" id="PF17111">
    <property type="entry name" value="PigL_N"/>
    <property type="match status" value="1"/>
</dbReference>
<evidence type="ECO:0000313" key="4">
    <source>
        <dbReference type="Proteomes" id="UP001286456"/>
    </source>
</evidence>
<proteinExistence type="predicted"/>
<evidence type="ECO:0000313" key="3">
    <source>
        <dbReference type="EMBL" id="KAK3332970.1"/>
    </source>
</evidence>
<dbReference type="Proteomes" id="UP001286456">
    <property type="component" value="Unassembled WGS sequence"/>
</dbReference>
<sequence length="406" mass="44456">MDPISIATACLALISAAGKTSLAVTKFVRGCYEARSDLAGIAGELSQLQLIIELLKDDSAVNDSSITPESLQAQVLSTIKNCMAIIEQINDVVQKHQSKIGAVKWASYGKTEIAGLRMSLEAHRGSLNLMLELVSLSLSKAVKEDTASIRAGVTEIKQDTSHMPQILEELVRLRAIVASGEIPSTAHDRDFVLQQYLDNLTSYAETVCGDIAWDSDHDAGSDSDDGSTHTITKMPSAITSTQDDEGRAESSPTTVAKLRSTEGPPHRSQIKRKTVPGVQEDNGARLLENKSGGDDRVRKSQAPACTSPTDDVNIKKWTAEDHLNEGIDLSSQKIIGYSRRSESVEHFRLAAKLGHPISVILYVRARYKRDLDNMSNFALWFKAPLSRHLGVPLLTDWTQRHQYLVI</sequence>
<organism evidence="3 4">
    <name type="scientific">Cercophora scortea</name>
    <dbReference type="NCBI Taxonomy" id="314031"/>
    <lineage>
        <taxon>Eukaryota</taxon>
        <taxon>Fungi</taxon>
        <taxon>Dikarya</taxon>
        <taxon>Ascomycota</taxon>
        <taxon>Pezizomycotina</taxon>
        <taxon>Sordariomycetes</taxon>
        <taxon>Sordariomycetidae</taxon>
        <taxon>Sordariales</taxon>
        <taxon>Lasiosphaeriaceae</taxon>
        <taxon>Cercophora</taxon>
    </lineage>
</organism>
<feature type="compositionally biased region" description="Polar residues" evidence="1">
    <location>
        <begin position="231"/>
        <end position="241"/>
    </location>
</feature>
<reference evidence="3" key="2">
    <citation type="submission" date="2023-06" db="EMBL/GenBank/DDBJ databases">
        <authorList>
            <consortium name="Lawrence Berkeley National Laboratory"/>
            <person name="Haridas S."/>
            <person name="Hensen N."/>
            <person name="Bonometti L."/>
            <person name="Westerberg I."/>
            <person name="Brannstrom I.O."/>
            <person name="Guillou S."/>
            <person name="Cros-Aarteil S."/>
            <person name="Calhoun S."/>
            <person name="Kuo A."/>
            <person name="Mondo S."/>
            <person name="Pangilinan J."/>
            <person name="Riley R."/>
            <person name="Labutti K."/>
            <person name="Andreopoulos B."/>
            <person name="Lipzen A."/>
            <person name="Chen C."/>
            <person name="Yanf M."/>
            <person name="Daum C."/>
            <person name="Ng V."/>
            <person name="Clum A."/>
            <person name="Steindorff A."/>
            <person name="Ohm R."/>
            <person name="Martin F."/>
            <person name="Silar P."/>
            <person name="Natvig D."/>
            <person name="Lalanne C."/>
            <person name="Gautier V."/>
            <person name="Ament-Velasquez S.L."/>
            <person name="Kruys A."/>
            <person name="Hutchinson M.I."/>
            <person name="Powell A.J."/>
            <person name="Barry K."/>
            <person name="Miller A.N."/>
            <person name="Grigoriev I.V."/>
            <person name="Debuchy R."/>
            <person name="Gladieux P."/>
            <person name="Thoren M.H."/>
            <person name="Johannesson H."/>
        </authorList>
    </citation>
    <scope>NUCLEOTIDE SEQUENCE</scope>
    <source>
        <strain evidence="3">SMH4131-1</strain>
    </source>
</reference>
<feature type="compositionally biased region" description="Basic and acidic residues" evidence="1">
    <location>
        <begin position="287"/>
        <end position="298"/>
    </location>
</feature>
<dbReference type="InterPro" id="IPR031348">
    <property type="entry name" value="PigL_N"/>
</dbReference>
<comment type="caution">
    <text evidence="3">The sequence shown here is derived from an EMBL/GenBank/DDBJ whole genome shotgun (WGS) entry which is preliminary data.</text>
</comment>
<gene>
    <name evidence="3" type="ORF">B0T19DRAFT_398689</name>
</gene>
<name>A0AAE0IXN1_9PEZI</name>
<feature type="region of interest" description="Disordered" evidence="1">
    <location>
        <begin position="218"/>
        <end position="309"/>
    </location>
</feature>
<reference evidence="3" key="1">
    <citation type="journal article" date="2023" name="Mol. Phylogenet. Evol.">
        <title>Genome-scale phylogeny and comparative genomics of the fungal order Sordariales.</title>
        <authorList>
            <person name="Hensen N."/>
            <person name="Bonometti L."/>
            <person name="Westerberg I."/>
            <person name="Brannstrom I.O."/>
            <person name="Guillou S."/>
            <person name="Cros-Aarteil S."/>
            <person name="Calhoun S."/>
            <person name="Haridas S."/>
            <person name="Kuo A."/>
            <person name="Mondo S."/>
            <person name="Pangilinan J."/>
            <person name="Riley R."/>
            <person name="LaButti K."/>
            <person name="Andreopoulos B."/>
            <person name="Lipzen A."/>
            <person name="Chen C."/>
            <person name="Yan M."/>
            <person name="Daum C."/>
            <person name="Ng V."/>
            <person name="Clum A."/>
            <person name="Steindorff A."/>
            <person name="Ohm R.A."/>
            <person name="Martin F."/>
            <person name="Silar P."/>
            <person name="Natvig D.O."/>
            <person name="Lalanne C."/>
            <person name="Gautier V."/>
            <person name="Ament-Velasquez S.L."/>
            <person name="Kruys A."/>
            <person name="Hutchinson M.I."/>
            <person name="Powell A.J."/>
            <person name="Barry K."/>
            <person name="Miller A.N."/>
            <person name="Grigoriev I.V."/>
            <person name="Debuchy R."/>
            <person name="Gladieux P."/>
            <person name="Hiltunen Thoren M."/>
            <person name="Johannesson H."/>
        </authorList>
    </citation>
    <scope>NUCLEOTIDE SEQUENCE</scope>
    <source>
        <strain evidence="3">SMH4131-1</strain>
    </source>
</reference>
<evidence type="ECO:0000256" key="1">
    <source>
        <dbReference type="SAM" id="MobiDB-lite"/>
    </source>
</evidence>
<feature type="domain" description="Azaphilone pigments biosynthesis cluster protein L N-terminal" evidence="2">
    <location>
        <begin position="1"/>
        <end position="166"/>
    </location>
</feature>
<evidence type="ECO:0000259" key="2">
    <source>
        <dbReference type="Pfam" id="PF17111"/>
    </source>
</evidence>
<dbReference type="EMBL" id="JAUEPO010000002">
    <property type="protein sequence ID" value="KAK3332970.1"/>
    <property type="molecule type" value="Genomic_DNA"/>
</dbReference>